<proteinExistence type="predicted"/>
<dbReference type="AlphaFoldDB" id="A0A9Q0WXP9"/>
<reference evidence="1" key="1">
    <citation type="submission" date="2022-11" db="EMBL/GenBank/DDBJ databases">
        <authorList>
            <person name="Hyden B.L."/>
            <person name="Feng K."/>
            <person name="Yates T."/>
            <person name="Jawdy S."/>
            <person name="Smart L.B."/>
            <person name="Muchero W."/>
        </authorList>
    </citation>
    <scope>NUCLEOTIDE SEQUENCE</scope>
    <source>
        <tissue evidence="1">Shoot tip</tissue>
    </source>
</reference>
<protein>
    <submittedName>
        <fullName evidence="1">Uncharacterized protein</fullName>
    </submittedName>
</protein>
<keyword evidence="2" id="KW-1185">Reference proteome</keyword>
<organism evidence="1 2">
    <name type="scientific">Salix purpurea</name>
    <name type="common">Purple osier willow</name>
    <dbReference type="NCBI Taxonomy" id="77065"/>
    <lineage>
        <taxon>Eukaryota</taxon>
        <taxon>Viridiplantae</taxon>
        <taxon>Streptophyta</taxon>
        <taxon>Embryophyta</taxon>
        <taxon>Tracheophyta</taxon>
        <taxon>Spermatophyta</taxon>
        <taxon>Magnoliopsida</taxon>
        <taxon>eudicotyledons</taxon>
        <taxon>Gunneridae</taxon>
        <taxon>Pentapetalae</taxon>
        <taxon>rosids</taxon>
        <taxon>fabids</taxon>
        <taxon>Malpighiales</taxon>
        <taxon>Salicaceae</taxon>
        <taxon>Saliceae</taxon>
        <taxon>Salix</taxon>
    </lineage>
</organism>
<evidence type="ECO:0000313" key="2">
    <source>
        <dbReference type="Proteomes" id="UP001151532"/>
    </source>
</evidence>
<dbReference type="EMBL" id="JAPFFK010000002">
    <property type="protein sequence ID" value="KAJ6775445.1"/>
    <property type="molecule type" value="Genomic_DNA"/>
</dbReference>
<evidence type="ECO:0000313" key="1">
    <source>
        <dbReference type="EMBL" id="KAJ6775445.1"/>
    </source>
</evidence>
<name>A0A9Q0WXP9_SALPP</name>
<accession>A0A9Q0WXP9</accession>
<sequence length="40" mass="4564">MLYLECFSPCVGRALHIALPLLQICGRSTRPKQHRLMRPG</sequence>
<dbReference type="Proteomes" id="UP001151532">
    <property type="component" value="Chromosome 5"/>
</dbReference>
<gene>
    <name evidence="1" type="ORF">OIU79_018583</name>
</gene>
<reference evidence="1" key="2">
    <citation type="journal article" date="2023" name="Int. J. Mol. Sci.">
        <title>De Novo Assembly and Annotation of 11 Diverse Shrub Willow (Salix) Genomes Reveals Novel Gene Organization in Sex-Linked Regions.</title>
        <authorList>
            <person name="Hyden B."/>
            <person name="Feng K."/>
            <person name="Yates T.B."/>
            <person name="Jawdy S."/>
            <person name="Cereghino C."/>
            <person name="Smart L.B."/>
            <person name="Muchero W."/>
        </authorList>
    </citation>
    <scope>NUCLEOTIDE SEQUENCE</scope>
    <source>
        <tissue evidence="1">Shoot tip</tissue>
    </source>
</reference>
<comment type="caution">
    <text evidence="1">The sequence shown here is derived from an EMBL/GenBank/DDBJ whole genome shotgun (WGS) entry which is preliminary data.</text>
</comment>